<evidence type="ECO:0000313" key="3">
    <source>
        <dbReference type="EMBL" id="MEZ7197156.1"/>
    </source>
</evidence>
<dbReference type="RefSeq" id="WP_371386677.1">
    <property type="nucleotide sequence ID" value="NZ_JBGLYH010000026.1"/>
</dbReference>
<feature type="region of interest" description="Disordered" evidence="1">
    <location>
        <begin position="76"/>
        <end position="191"/>
    </location>
</feature>
<evidence type="ECO:0000259" key="2">
    <source>
        <dbReference type="Pfam" id="PF20068"/>
    </source>
</evidence>
<sequence length="191" mass="19875">MEKQKISVKKVLEYKDAVSYIEDLAKSFRSGTIVLESGEEHVVMKPSAQVGIKVEAKVKNDKQKIAFELSWSEASGGDLKIGDTRPETVPAVQPEGGAPAVQPEAKAPATKTPAMAPARTEAARTPAKNASEVPAKAEASPKPETKDAASKKAAAPKTAAKKTAIKKAPAKKGAAKKPAAKKAPAKTAGNK</sequence>
<dbReference type="EMBL" id="JBGLYH010000026">
    <property type="protein sequence ID" value="MEZ7197156.1"/>
    <property type="molecule type" value="Genomic_DNA"/>
</dbReference>
<gene>
    <name evidence="3" type="ORF">AB6M95_10385</name>
</gene>
<name>A0ABV4K4D7_9BACT</name>
<organism evidence="3 4">
    <name type="scientific">Pseudodesulfovibrio karagichevae</name>
    <dbReference type="NCBI Taxonomy" id="3239305"/>
    <lineage>
        <taxon>Bacteria</taxon>
        <taxon>Pseudomonadati</taxon>
        <taxon>Thermodesulfobacteriota</taxon>
        <taxon>Desulfovibrionia</taxon>
        <taxon>Desulfovibrionales</taxon>
        <taxon>Desulfovibrionaceae</taxon>
    </lineage>
</organism>
<protein>
    <submittedName>
        <fullName evidence="3">Amphi-Trp domain-containing protein</fullName>
    </submittedName>
</protein>
<feature type="domain" description="Amphi-Trp" evidence="2">
    <location>
        <begin position="5"/>
        <end position="77"/>
    </location>
</feature>
<comment type="caution">
    <text evidence="3">The sequence shown here is derived from an EMBL/GenBank/DDBJ whole genome shotgun (WGS) entry which is preliminary data.</text>
</comment>
<dbReference type="Pfam" id="PF20068">
    <property type="entry name" value="Amphi-Trp"/>
    <property type="match status" value="1"/>
</dbReference>
<feature type="compositionally biased region" description="Basic and acidic residues" evidence="1">
    <location>
        <begin position="139"/>
        <end position="150"/>
    </location>
</feature>
<dbReference type="InterPro" id="IPR027598">
    <property type="entry name" value="Amphi-Trp_dom"/>
</dbReference>
<keyword evidence="4" id="KW-1185">Reference proteome</keyword>
<evidence type="ECO:0000256" key="1">
    <source>
        <dbReference type="SAM" id="MobiDB-lite"/>
    </source>
</evidence>
<dbReference type="NCBIfam" id="TIGR04354">
    <property type="entry name" value="amphi-Trp"/>
    <property type="match status" value="1"/>
</dbReference>
<feature type="compositionally biased region" description="Low complexity" evidence="1">
    <location>
        <begin position="105"/>
        <end position="127"/>
    </location>
</feature>
<proteinExistence type="predicted"/>
<dbReference type="Proteomes" id="UP001568698">
    <property type="component" value="Unassembled WGS sequence"/>
</dbReference>
<evidence type="ECO:0000313" key="4">
    <source>
        <dbReference type="Proteomes" id="UP001568698"/>
    </source>
</evidence>
<reference evidence="3 4" key="1">
    <citation type="submission" date="2024-08" db="EMBL/GenBank/DDBJ databases">
        <title>Sulfate-reducing bacteria isolated from formation water of the oil field in Kazakhstan and description of Pseudodesulfovibrio sp.</title>
        <authorList>
            <person name="Bidzhieva S.K."/>
            <person name="Tourova T.P."/>
            <person name="Grouzdev D.S."/>
            <person name="Beletsky A.V."/>
            <person name="Sokolova D.S."/>
            <person name="Samigullina S.R."/>
            <person name="Poltaraus A.B."/>
            <person name="Avtukh A.N."/>
            <person name="Tereshina V.M."/>
            <person name="Zhaparov N.S."/>
            <person name="Mardanov A.V."/>
            <person name="Nazina T.N."/>
        </authorList>
    </citation>
    <scope>NUCLEOTIDE SEQUENCE [LARGE SCALE GENOMIC DNA]</scope>
    <source>
        <strain evidence="3 4">9FUS</strain>
    </source>
</reference>
<feature type="compositionally biased region" description="Basic residues" evidence="1">
    <location>
        <begin position="159"/>
        <end position="184"/>
    </location>
</feature>
<accession>A0ABV4K4D7</accession>